<evidence type="ECO:0000313" key="2">
    <source>
        <dbReference type="EMBL" id="MBR7826198.1"/>
    </source>
</evidence>
<accession>A0A941IIJ2</accession>
<gene>
    <name evidence="2" type="ORF">KDK95_07785</name>
</gene>
<name>A0A941IIJ2_9ACTN</name>
<keyword evidence="3" id="KW-1185">Reference proteome</keyword>
<dbReference type="RefSeq" id="WP_212517349.1">
    <property type="nucleotide sequence ID" value="NZ_JAGSOH010000014.1"/>
</dbReference>
<dbReference type="Proteomes" id="UP000676325">
    <property type="component" value="Unassembled WGS sequence"/>
</dbReference>
<dbReference type="EMBL" id="JAGSOH010000014">
    <property type="protein sequence ID" value="MBR7826198.1"/>
    <property type="molecule type" value="Genomic_DNA"/>
</dbReference>
<feature type="compositionally biased region" description="Basic and acidic residues" evidence="1">
    <location>
        <begin position="45"/>
        <end position="58"/>
    </location>
</feature>
<evidence type="ECO:0000256" key="1">
    <source>
        <dbReference type="SAM" id="MobiDB-lite"/>
    </source>
</evidence>
<organism evidence="2 3">
    <name type="scientific">Actinospica acidithermotolerans</name>
    <dbReference type="NCBI Taxonomy" id="2828514"/>
    <lineage>
        <taxon>Bacteria</taxon>
        <taxon>Bacillati</taxon>
        <taxon>Actinomycetota</taxon>
        <taxon>Actinomycetes</taxon>
        <taxon>Catenulisporales</taxon>
        <taxon>Actinospicaceae</taxon>
        <taxon>Actinospica</taxon>
    </lineage>
</organism>
<reference evidence="2" key="1">
    <citation type="submission" date="2021-04" db="EMBL/GenBank/DDBJ databases">
        <title>Genome based classification of Actinospica acidithermotolerans sp. nov., an actinobacterium isolated from an Indonesian hot spring.</title>
        <authorList>
            <person name="Kusuma A.B."/>
            <person name="Putra K.E."/>
            <person name="Nafisah S."/>
            <person name="Loh J."/>
            <person name="Nouioui I."/>
            <person name="Goodfellow M."/>
        </authorList>
    </citation>
    <scope>NUCLEOTIDE SEQUENCE</scope>
    <source>
        <strain evidence="2">MGRD01-02</strain>
    </source>
</reference>
<sequence>MEDHRPHRRRPKVTCPACQGLGRNGPEGSVCRVCWLTGVIDSGKYEKLKSRPERRGEPSDAADDPSAFPLRV</sequence>
<proteinExistence type="predicted"/>
<comment type="caution">
    <text evidence="2">The sequence shown here is derived from an EMBL/GenBank/DDBJ whole genome shotgun (WGS) entry which is preliminary data.</text>
</comment>
<protein>
    <submittedName>
        <fullName evidence="2">Uncharacterized protein</fullName>
    </submittedName>
</protein>
<evidence type="ECO:0000313" key="3">
    <source>
        <dbReference type="Proteomes" id="UP000676325"/>
    </source>
</evidence>
<feature type="region of interest" description="Disordered" evidence="1">
    <location>
        <begin position="45"/>
        <end position="72"/>
    </location>
</feature>
<dbReference type="AlphaFoldDB" id="A0A941IIJ2"/>